<dbReference type="Pfam" id="PF00246">
    <property type="entry name" value="Peptidase_M14"/>
    <property type="match status" value="1"/>
</dbReference>
<dbReference type="PROSITE" id="PS52035">
    <property type="entry name" value="PEPTIDASE_M14"/>
    <property type="match status" value="1"/>
</dbReference>
<evidence type="ECO:0000313" key="5">
    <source>
        <dbReference type="EMBL" id="KAL3806485.1"/>
    </source>
</evidence>
<dbReference type="Gene3D" id="2.60.40.3120">
    <property type="match status" value="1"/>
</dbReference>
<feature type="active site" description="Proton donor/acceptor" evidence="3">
    <location>
        <position position="444"/>
    </location>
</feature>
<keyword evidence="6" id="KW-1185">Reference proteome</keyword>
<evidence type="ECO:0000256" key="1">
    <source>
        <dbReference type="ARBA" id="ARBA00001947"/>
    </source>
</evidence>
<dbReference type="AlphaFoldDB" id="A0ABD3R0S5"/>
<protein>
    <recommendedName>
        <fullName evidence="4">Peptidase M14 domain-containing protein</fullName>
    </recommendedName>
</protein>
<name>A0ABD3R0S5_9STRA</name>
<dbReference type="CDD" id="cd06234">
    <property type="entry name" value="M14_PaCCP-like"/>
    <property type="match status" value="1"/>
</dbReference>
<reference evidence="5 6" key="1">
    <citation type="submission" date="2024-10" db="EMBL/GenBank/DDBJ databases">
        <title>Updated reference genomes for cyclostephanoid diatoms.</title>
        <authorList>
            <person name="Roberts W.R."/>
            <person name="Alverson A.J."/>
        </authorList>
    </citation>
    <scope>NUCLEOTIDE SEQUENCE [LARGE SCALE GENOMIC DNA]</scope>
    <source>
        <strain evidence="5 6">AJA228-03</strain>
    </source>
</reference>
<comment type="caution">
    <text evidence="5">The sequence shown here is derived from an EMBL/GenBank/DDBJ whole genome shotgun (WGS) entry which is preliminary data.</text>
</comment>
<evidence type="ECO:0000259" key="4">
    <source>
        <dbReference type="PROSITE" id="PS52035"/>
    </source>
</evidence>
<sequence length="512" mass="56941">MVKVSITATHDGGNVEFVSHSEPVVLTTTPDDDRRNDDGVYTEYIIFHPNGGRVLHIIIHDEYFADVHTELENVGHMQYFSFRSFVSGLVPPEPQPAAAAAVDDDDDAGGGPTIVVPSASVVVVTYVIANASDASFPDAWPGSTVCYNSHGIDSSYDDRWRRNLTTEYDVDDSGALTWTHVHEMNGSTYFSYWPPYGYDRHLRLISDCTSRMRSGRVGGTYNPAIESIGTSLDGREIECLSVGNGKLNAWIQHRQHPGETMAEFFAEGLLHRLFGVGEENGDIDDATRTLLEGYRLHVIPNVNPDGSVLGHLRTNAAGANLNREWADTNVEGYQYAAPTSHRSPEVLAILRRMDEIGCDFFLDVHGDETIPYVFFSGCAKTPVWGDRIRSLHGYFVEGYKRANPDVQKVYGYPPPLSEENALDGMTRATKHVSNRFNCLGLTLEIPYKDCATNPDPEVGLGLERCKRLGSNLVEALVRVHPYLRAEGDFWKAFSEEDEYIVPTDRFPGRQRG</sequence>
<comment type="cofactor">
    <cofactor evidence="1">
        <name>Zn(2+)</name>
        <dbReference type="ChEBI" id="CHEBI:29105"/>
    </cofactor>
</comment>
<dbReference type="InterPro" id="IPR040626">
    <property type="entry name" value="Pepdidase_M14_N"/>
</dbReference>
<evidence type="ECO:0000256" key="2">
    <source>
        <dbReference type="ARBA" id="ARBA00005988"/>
    </source>
</evidence>
<feature type="domain" description="Peptidase M14" evidence="4">
    <location>
        <begin position="194"/>
        <end position="472"/>
    </location>
</feature>
<dbReference type="PANTHER" id="PTHR12756:SF11">
    <property type="entry name" value="CYTOSOLIC CARBOXYPEPTIDASE 1"/>
    <property type="match status" value="1"/>
</dbReference>
<dbReference type="Gene3D" id="3.40.630.10">
    <property type="entry name" value="Zn peptidases"/>
    <property type="match status" value="1"/>
</dbReference>
<dbReference type="SUPFAM" id="SSF53187">
    <property type="entry name" value="Zn-dependent exopeptidases"/>
    <property type="match status" value="1"/>
</dbReference>
<dbReference type="PANTHER" id="PTHR12756">
    <property type="entry name" value="CYTOSOLIC CARBOXYPEPTIDASE"/>
    <property type="match status" value="1"/>
</dbReference>
<proteinExistence type="inferred from homology"/>
<dbReference type="EMBL" id="JALLPB020000798">
    <property type="protein sequence ID" value="KAL3806485.1"/>
    <property type="molecule type" value="Genomic_DNA"/>
</dbReference>
<dbReference type="InterPro" id="IPR000834">
    <property type="entry name" value="Peptidase_M14"/>
</dbReference>
<dbReference type="Pfam" id="PF18027">
    <property type="entry name" value="Pepdidase_M14_N"/>
    <property type="match status" value="1"/>
</dbReference>
<accession>A0ABD3R0S5</accession>
<organism evidence="5 6">
    <name type="scientific">Cyclostephanos tholiformis</name>
    <dbReference type="NCBI Taxonomy" id="382380"/>
    <lineage>
        <taxon>Eukaryota</taxon>
        <taxon>Sar</taxon>
        <taxon>Stramenopiles</taxon>
        <taxon>Ochrophyta</taxon>
        <taxon>Bacillariophyta</taxon>
        <taxon>Coscinodiscophyceae</taxon>
        <taxon>Thalassiosirophycidae</taxon>
        <taxon>Stephanodiscales</taxon>
        <taxon>Stephanodiscaceae</taxon>
        <taxon>Cyclostephanos</taxon>
    </lineage>
</organism>
<evidence type="ECO:0000256" key="3">
    <source>
        <dbReference type="PROSITE-ProRule" id="PRU01379"/>
    </source>
</evidence>
<gene>
    <name evidence="5" type="ORF">ACHAXA_001840</name>
</gene>
<dbReference type="Proteomes" id="UP001530377">
    <property type="component" value="Unassembled WGS sequence"/>
</dbReference>
<evidence type="ECO:0000313" key="6">
    <source>
        <dbReference type="Proteomes" id="UP001530377"/>
    </source>
</evidence>
<comment type="similarity">
    <text evidence="2 3">Belongs to the peptidase M14 family.</text>
</comment>
<dbReference type="InterPro" id="IPR050821">
    <property type="entry name" value="Cytosolic_carboxypeptidase"/>
</dbReference>